<feature type="transmembrane region" description="Helical" evidence="7">
    <location>
        <begin position="124"/>
        <end position="146"/>
    </location>
</feature>
<protein>
    <recommendedName>
        <fullName evidence="7">Amino acid transporter</fullName>
    </recommendedName>
</protein>
<comment type="subcellular location">
    <subcellularLocation>
        <location evidence="1">Cell membrane</location>
        <topology evidence="1">Multi-pass membrane protein</topology>
    </subcellularLocation>
    <subcellularLocation>
        <location evidence="7">Membrane</location>
        <topology evidence="7">Multi-pass membrane protein</topology>
    </subcellularLocation>
</comment>
<comment type="similarity">
    <text evidence="7">Belongs to the dicarboxylate/amino acid:cation symporter (DAACS) (TC 2.A.23) family.</text>
</comment>
<dbReference type="Gene3D" id="1.10.3860.10">
    <property type="entry name" value="Sodium:dicarboxylate symporter"/>
    <property type="match status" value="1"/>
</dbReference>
<feature type="transmembrane region" description="Helical" evidence="7">
    <location>
        <begin position="90"/>
        <end position="112"/>
    </location>
</feature>
<dbReference type="InterPro" id="IPR001991">
    <property type="entry name" value="Na-dicarboxylate_symporter"/>
</dbReference>
<dbReference type="PANTHER" id="PTHR42865">
    <property type="entry name" value="PROTON/GLUTAMATE-ASPARTATE SYMPORTER"/>
    <property type="match status" value="1"/>
</dbReference>
<keyword evidence="4 7" id="KW-0812">Transmembrane</keyword>
<feature type="transmembrane region" description="Helical" evidence="7">
    <location>
        <begin position="250"/>
        <end position="272"/>
    </location>
</feature>
<feature type="transmembrane region" description="Helical" evidence="7">
    <location>
        <begin position="166"/>
        <end position="188"/>
    </location>
</feature>
<dbReference type="PANTHER" id="PTHR42865:SF7">
    <property type="entry name" value="PROTON_GLUTAMATE-ASPARTATE SYMPORTER"/>
    <property type="match status" value="1"/>
</dbReference>
<sequence length="287" mass="29603">MQQALPTNLFAGLAGDGALLLPVYLIALVLGLSIPDDRASRPLIELTEALSRLFFRINSFITAHLWAPLLLGSASLAAALAAGVGPYRELLLVVVIDLALVLGLLLPGWRFLRRKRADLPSLSALAVPVLTAVATGHHHAALASLARYATADLRIANRLGSAAFPLFAMFGRAGSAMVAAASFTVILRSYSSMSLAAGDVLWIIGAASVTAFALAAAPGGAVAAALALLAAGYGRGLEESYLVVDPVLPLLIAIGVAVDVVIGGAIAVAVGARERLLIDPRPKRAQR</sequence>
<evidence type="ECO:0000256" key="7">
    <source>
        <dbReference type="RuleBase" id="RU361216"/>
    </source>
</evidence>
<dbReference type="Proteomes" id="UP001174909">
    <property type="component" value="Unassembled WGS sequence"/>
</dbReference>
<dbReference type="EMBL" id="CASHTH010000686">
    <property type="protein sequence ID" value="CAI8006420.1"/>
    <property type="molecule type" value="Genomic_DNA"/>
</dbReference>
<keyword evidence="5 7" id="KW-1133">Transmembrane helix</keyword>
<feature type="transmembrane region" description="Helical" evidence="7">
    <location>
        <begin position="53"/>
        <end position="84"/>
    </location>
</feature>
<dbReference type="GO" id="GO:0005886">
    <property type="term" value="C:plasma membrane"/>
    <property type="evidence" value="ECO:0007669"/>
    <property type="project" value="UniProtKB-SubCell"/>
</dbReference>
<comment type="caution">
    <text evidence="8">The sequence shown here is derived from an EMBL/GenBank/DDBJ whole genome shotgun (WGS) entry which is preliminary data.</text>
</comment>
<proteinExistence type="inferred from homology"/>
<keyword evidence="6 7" id="KW-0472">Membrane</keyword>
<evidence type="ECO:0000256" key="5">
    <source>
        <dbReference type="ARBA" id="ARBA00022989"/>
    </source>
</evidence>
<evidence type="ECO:0000313" key="8">
    <source>
        <dbReference type="EMBL" id="CAI8006420.1"/>
    </source>
</evidence>
<reference evidence="8" key="1">
    <citation type="submission" date="2023-03" db="EMBL/GenBank/DDBJ databases">
        <authorList>
            <person name="Steffen K."/>
            <person name="Cardenas P."/>
        </authorList>
    </citation>
    <scope>NUCLEOTIDE SEQUENCE</scope>
</reference>
<feature type="transmembrane region" description="Helical" evidence="7">
    <location>
        <begin position="12"/>
        <end position="32"/>
    </location>
</feature>
<evidence type="ECO:0000313" key="9">
    <source>
        <dbReference type="Proteomes" id="UP001174909"/>
    </source>
</evidence>
<keyword evidence="3" id="KW-1003">Cell membrane</keyword>
<evidence type="ECO:0000256" key="6">
    <source>
        <dbReference type="ARBA" id="ARBA00023136"/>
    </source>
</evidence>
<dbReference type="Pfam" id="PF00375">
    <property type="entry name" value="SDF"/>
    <property type="match status" value="1"/>
</dbReference>
<organism evidence="8 9">
    <name type="scientific">Geodia barretti</name>
    <name type="common">Barrett's horny sponge</name>
    <dbReference type="NCBI Taxonomy" id="519541"/>
    <lineage>
        <taxon>Eukaryota</taxon>
        <taxon>Metazoa</taxon>
        <taxon>Porifera</taxon>
        <taxon>Demospongiae</taxon>
        <taxon>Heteroscleromorpha</taxon>
        <taxon>Tetractinellida</taxon>
        <taxon>Astrophorina</taxon>
        <taxon>Geodiidae</taxon>
        <taxon>Geodia</taxon>
    </lineage>
</organism>
<dbReference type="SUPFAM" id="SSF118215">
    <property type="entry name" value="Proton glutamate symport protein"/>
    <property type="match status" value="1"/>
</dbReference>
<feature type="transmembrane region" description="Helical" evidence="7">
    <location>
        <begin position="200"/>
        <end position="230"/>
    </location>
</feature>
<keyword evidence="2 7" id="KW-0813">Transport</keyword>
<keyword evidence="7" id="KW-0769">Symport</keyword>
<evidence type="ECO:0000256" key="1">
    <source>
        <dbReference type="ARBA" id="ARBA00004651"/>
    </source>
</evidence>
<keyword evidence="9" id="KW-1185">Reference proteome</keyword>
<name>A0AA35R7V7_GEOBA</name>
<evidence type="ECO:0000256" key="2">
    <source>
        <dbReference type="ARBA" id="ARBA00022448"/>
    </source>
</evidence>
<gene>
    <name evidence="8" type="ORF">GBAR_LOCUS4709</name>
</gene>
<dbReference type="GO" id="GO:0015293">
    <property type="term" value="F:symporter activity"/>
    <property type="evidence" value="ECO:0007669"/>
    <property type="project" value="UniProtKB-UniRule"/>
</dbReference>
<evidence type="ECO:0000256" key="3">
    <source>
        <dbReference type="ARBA" id="ARBA00022475"/>
    </source>
</evidence>
<dbReference type="InterPro" id="IPR036458">
    <property type="entry name" value="Na:dicarbo_symporter_sf"/>
</dbReference>
<dbReference type="AlphaFoldDB" id="A0AA35R7V7"/>
<accession>A0AA35R7V7</accession>
<evidence type="ECO:0000256" key="4">
    <source>
        <dbReference type="ARBA" id="ARBA00022692"/>
    </source>
</evidence>